<dbReference type="InterPro" id="IPR012340">
    <property type="entry name" value="NA-bd_OB-fold"/>
</dbReference>
<dbReference type="Gene3D" id="2.40.50.140">
    <property type="entry name" value="Nucleic acid-binding proteins"/>
    <property type="match status" value="1"/>
</dbReference>
<dbReference type="Pfam" id="PF10991">
    <property type="entry name" value="Enc34_ssDNA-bd"/>
    <property type="match status" value="1"/>
</dbReference>
<name>A0A0F9SHH4_9ZZZZ</name>
<organism evidence="1">
    <name type="scientific">marine sediment metagenome</name>
    <dbReference type="NCBI Taxonomy" id="412755"/>
    <lineage>
        <taxon>unclassified sequences</taxon>
        <taxon>metagenomes</taxon>
        <taxon>ecological metagenomes</taxon>
    </lineage>
</organism>
<evidence type="ECO:0000313" key="1">
    <source>
        <dbReference type="EMBL" id="KKN66519.1"/>
    </source>
</evidence>
<protein>
    <submittedName>
        <fullName evidence="1">Uncharacterized protein</fullName>
    </submittedName>
</protein>
<dbReference type="EMBL" id="LAZR01000498">
    <property type="protein sequence ID" value="KKN66519.1"/>
    <property type="molecule type" value="Genomic_DNA"/>
</dbReference>
<dbReference type="InterPro" id="IPR022595">
    <property type="entry name" value="Enc34_ssDNA-bd"/>
</dbReference>
<comment type="caution">
    <text evidence="1">The sequence shown here is derived from an EMBL/GenBank/DDBJ whole genome shotgun (WGS) entry which is preliminary data.</text>
</comment>
<dbReference type="SUPFAM" id="SSF50249">
    <property type="entry name" value="Nucleic acid-binding proteins"/>
    <property type="match status" value="1"/>
</dbReference>
<gene>
    <name evidence="1" type="ORF">LCGC14_0470530</name>
</gene>
<sequence>MNDVIMLSNVRLSFPHLAEPQRQKNEITGVERVSYNGEFIMPETDPGFQSFLQKYGQLALADWKEHSQQVMGLITNDRKLRCFGRGEEKINKKTFQPYDGYVGQVYITAGKNQQPQVIQADGKPIDPTNTMLYQQLTRKMYGGCWINAAVKPWLQNNTHGRAIRCDLIAVQFSKDGDPFGEAPIDTTGMFNQVDEPVAAPITPGPAMPAAPFGTPAATPVTPVSLPPFMMQ</sequence>
<accession>A0A0F9SHH4</accession>
<dbReference type="AlphaFoldDB" id="A0A0F9SHH4"/>
<reference evidence="1" key="1">
    <citation type="journal article" date="2015" name="Nature">
        <title>Complex archaea that bridge the gap between prokaryotes and eukaryotes.</title>
        <authorList>
            <person name="Spang A."/>
            <person name="Saw J.H."/>
            <person name="Jorgensen S.L."/>
            <person name="Zaremba-Niedzwiedzka K."/>
            <person name="Martijn J."/>
            <person name="Lind A.E."/>
            <person name="van Eijk R."/>
            <person name="Schleper C."/>
            <person name="Guy L."/>
            <person name="Ettema T.J."/>
        </authorList>
    </citation>
    <scope>NUCLEOTIDE SEQUENCE</scope>
</reference>
<proteinExistence type="predicted"/>